<dbReference type="GO" id="GO:0008757">
    <property type="term" value="F:S-adenosylmethionine-dependent methyltransferase activity"/>
    <property type="evidence" value="ECO:0007669"/>
    <property type="project" value="InterPro"/>
</dbReference>
<dbReference type="Pfam" id="PF08241">
    <property type="entry name" value="Methyltransf_11"/>
    <property type="match status" value="1"/>
</dbReference>
<dbReference type="CDD" id="cd02440">
    <property type="entry name" value="AdoMet_MTases"/>
    <property type="match status" value="1"/>
</dbReference>
<sequence length="205" mass="23727">MPHKNHNYEKESEKFYDNIAQHFDHSFDGFLASFFKKFIVKHLEVPKDASILDIGCANGTLLSMLSKQTNISGAGLDISSEMVKVASQRHPQFEFKQGSAEAVPFPKNDFDIITCSASFHHFPHPDRFLDEASRLLKQDGRLVIAEIHIPVVTKLYNWRLNRFSTEGDVKVYQPKELVSLFQEKGWKIVNHKIFLQIQYYELQKL</sequence>
<dbReference type="GO" id="GO:0032259">
    <property type="term" value="P:methylation"/>
    <property type="evidence" value="ECO:0007669"/>
    <property type="project" value="UniProtKB-KW"/>
</dbReference>
<gene>
    <name evidence="2" type="ORF">SAMN05216438_101192</name>
</gene>
<dbReference type="EMBL" id="FOTJ01000001">
    <property type="protein sequence ID" value="SFL09063.1"/>
    <property type="molecule type" value="Genomic_DNA"/>
</dbReference>
<dbReference type="OrthoDB" id="43862at2"/>
<keyword evidence="2" id="KW-0830">Ubiquinone</keyword>
<dbReference type="PANTHER" id="PTHR43591">
    <property type="entry name" value="METHYLTRANSFERASE"/>
    <property type="match status" value="1"/>
</dbReference>
<dbReference type="SUPFAM" id="SSF53335">
    <property type="entry name" value="S-adenosyl-L-methionine-dependent methyltransferases"/>
    <property type="match status" value="1"/>
</dbReference>
<accession>A0A1I4EV34</accession>
<dbReference type="InterPro" id="IPR013216">
    <property type="entry name" value="Methyltransf_11"/>
</dbReference>
<name>A0A1I4EV34_9LACT</name>
<reference evidence="2 3" key="1">
    <citation type="submission" date="2016-10" db="EMBL/GenBank/DDBJ databases">
        <authorList>
            <person name="de Groot N.N."/>
        </authorList>
    </citation>
    <scope>NUCLEOTIDE SEQUENCE [LARGE SCALE GENOMIC DNA]</scope>
    <source>
        <strain evidence="2 3">M79</strain>
    </source>
</reference>
<evidence type="ECO:0000259" key="1">
    <source>
        <dbReference type="Pfam" id="PF08241"/>
    </source>
</evidence>
<dbReference type="Proteomes" id="UP000181969">
    <property type="component" value="Unassembled WGS sequence"/>
</dbReference>
<dbReference type="RefSeq" id="WP_074749986.1">
    <property type="nucleotide sequence ID" value="NZ_CAXVJC010000003.1"/>
</dbReference>
<proteinExistence type="predicted"/>
<evidence type="ECO:0000313" key="3">
    <source>
        <dbReference type="Proteomes" id="UP000181969"/>
    </source>
</evidence>
<dbReference type="InterPro" id="IPR029063">
    <property type="entry name" value="SAM-dependent_MTases_sf"/>
</dbReference>
<evidence type="ECO:0000313" key="2">
    <source>
        <dbReference type="EMBL" id="SFL09063.1"/>
    </source>
</evidence>
<keyword evidence="2" id="KW-0489">Methyltransferase</keyword>
<keyword evidence="2" id="KW-0808">Transferase</keyword>
<feature type="domain" description="Methyltransferase type 11" evidence="1">
    <location>
        <begin position="52"/>
        <end position="144"/>
    </location>
</feature>
<protein>
    <submittedName>
        <fullName evidence="2">Ubiquinone/menaquinone biosynthesis C-methylase UbiE</fullName>
    </submittedName>
</protein>
<organism evidence="2 3">
    <name type="scientific">Lactococcus garvieae</name>
    <dbReference type="NCBI Taxonomy" id="1363"/>
    <lineage>
        <taxon>Bacteria</taxon>
        <taxon>Bacillati</taxon>
        <taxon>Bacillota</taxon>
        <taxon>Bacilli</taxon>
        <taxon>Lactobacillales</taxon>
        <taxon>Streptococcaceae</taxon>
        <taxon>Lactococcus</taxon>
    </lineage>
</organism>
<dbReference type="AlphaFoldDB" id="A0A1I4EV34"/>
<dbReference type="Gene3D" id="3.40.50.150">
    <property type="entry name" value="Vaccinia Virus protein VP39"/>
    <property type="match status" value="1"/>
</dbReference>